<organism evidence="2 3">
    <name type="scientific">Flavobacterium ginsengiterrae</name>
    <dbReference type="NCBI Taxonomy" id="871695"/>
    <lineage>
        <taxon>Bacteria</taxon>
        <taxon>Pseudomonadati</taxon>
        <taxon>Bacteroidota</taxon>
        <taxon>Flavobacteriia</taxon>
        <taxon>Flavobacteriales</taxon>
        <taxon>Flavobacteriaceae</taxon>
        <taxon>Flavobacterium</taxon>
    </lineage>
</organism>
<name>A0ABP7GW84_9FLAO</name>
<evidence type="ECO:0000313" key="2">
    <source>
        <dbReference type="EMBL" id="GAA3776664.1"/>
    </source>
</evidence>
<sequence length="272" mass="31663">MIFLTEVKCIGTFIKKNLSVLIIIPAFIGGAWQAFELMNISVPYIRFFSISQIVPDGLVILMSILASVVPMIISMILGYNVGKNNRSIYNEDEHSENKKEIFQEFIKLNKIIFLLTILLGLSWVISLKYFDNINGDLGKFYLYIIFAVVILSSSFSSMDLLYDSNKVETVKDLPTIKFLFASISLLITLNIFREVHNNFLITKNFVNVEKLDRRISEKFPKSKCEFLYFNDKYLFYKITSTKNINRTVKENEEKIYILELSEIFKEEEKKKL</sequence>
<keyword evidence="3" id="KW-1185">Reference proteome</keyword>
<keyword evidence="1" id="KW-1133">Transmembrane helix</keyword>
<dbReference type="EMBL" id="BAABDU010000006">
    <property type="protein sequence ID" value="GAA3776664.1"/>
    <property type="molecule type" value="Genomic_DNA"/>
</dbReference>
<evidence type="ECO:0000256" key="1">
    <source>
        <dbReference type="SAM" id="Phobius"/>
    </source>
</evidence>
<evidence type="ECO:0008006" key="4">
    <source>
        <dbReference type="Google" id="ProtNLM"/>
    </source>
</evidence>
<feature type="transmembrane region" description="Helical" evidence="1">
    <location>
        <begin position="18"/>
        <end position="38"/>
    </location>
</feature>
<feature type="transmembrane region" description="Helical" evidence="1">
    <location>
        <begin position="142"/>
        <end position="162"/>
    </location>
</feature>
<proteinExistence type="predicted"/>
<feature type="transmembrane region" description="Helical" evidence="1">
    <location>
        <begin position="111"/>
        <end position="130"/>
    </location>
</feature>
<accession>A0ABP7GW84</accession>
<dbReference type="Proteomes" id="UP001500748">
    <property type="component" value="Unassembled WGS sequence"/>
</dbReference>
<protein>
    <recommendedName>
        <fullName evidence="4">ABC transporter permease</fullName>
    </recommendedName>
</protein>
<keyword evidence="1" id="KW-0472">Membrane</keyword>
<dbReference type="RefSeq" id="WP_345145893.1">
    <property type="nucleotide sequence ID" value="NZ_BAABDU010000006.1"/>
</dbReference>
<reference evidence="3" key="1">
    <citation type="journal article" date="2019" name="Int. J. Syst. Evol. Microbiol.">
        <title>The Global Catalogue of Microorganisms (GCM) 10K type strain sequencing project: providing services to taxonomists for standard genome sequencing and annotation.</title>
        <authorList>
            <consortium name="The Broad Institute Genomics Platform"/>
            <consortium name="The Broad Institute Genome Sequencing Center for Infectious Disease"/>
            <person name="Wu L."/>
            <person name="Ma J."/>
        </authorList>
    </citation>
    <scope>NUCLEOTIDE SEQUENCE [LARGE SCALE GENOMIC DNA]</scope>
    <source>
        <strain evidence="3">JCM 17337</strain>
    </source>
</reference>
<gene>
    <name evidence="2" type="ORF">GCM10022423_34860</name>
</gene>
<feature type="transmembrane region" description="Helical" evidence="1">
    <location>
        <begin position="58"/>
        <end position="79"/>
    </location>
</feature>
<evidence type="ECO:0000313" key="3">
    <source>
        <dbReference type="Proteomes" id="UP001500748"/>
    </source>
</evidence>
<comment type="caution">
    <text evidence="2">The sequence shown here is derived from an EMBL/GenBank/DDBJ whole genome shotgun (WGS) entry which is preliminary data.</text>
</comment>
<keyword evidence="1" id="KW-0812">Transmembrane</keyword>